<reference evidence="6 7" key="1">
    <citation type="submission" date="2018-01" db="EMBL/GenBank/DDBJ databases">
        <title>Draft genome of the strawberry crown rot pathogen Phytophthora cactorum.</title>
        <authorList>
            <person name="Armitage A.D."/>
            <person name="Lysoe E."/>
            <person name="Nellist C.F."/>
            <person name="Harrison R.J."/>
            <person name="Brurberg M.B."/>
        </authorList>
    </citation>
    <scope>NUCLEOTIDE SEQUENCE [LARGE SCALE GENOMIC DNA]</scope>
    <source>
        <strain evidence="6 7">10300</strain>
    </source>
</reference>
<dbReference type="Proteomes" id="UP000251314">
    <property type="component" value="Unassembled WGS sequence"/>
</dbReference>
<dbReference type="Proteomes" id="UP000774804">
    <property type="component" value="Unassembled WGS sequence"/>
</dbReference>
<dbReference type="EMBL" id="RCMI01000672">
    <property type="protein sequence ID" value="KAG2901253.1"/>
    <property type="molecule type" value="Genomic_DNA"/>
</dbReference>
<evidence type="ECO:0000313" key="3">
    <source>
        <dbReference type="EMBL" id="KAG2916911.1"/>
    </source>
</evidence>
<reference evidence="1" key="2">
    <citation type="submission" date="2018-10" db="EMBL/GenBank/DDBJ databases">
        <title>Effector identification in a new, highly contiguous assembly of the strawberry crown rot pathogen Phytophthora cactorum.</title>
        <authorList>
            <person name="Armitage A.D."/>
            <person name="Nellist C.F."/>
            <person name="Bates H."/>
            <person name="Vickerstaff R.J."/>
            <person name="Harrison R.J."/>
        </authorList>
    </citation>
    <scope>NUCLEOTIDE SEQUENCE</scope>
    <source>
        <strain evidence="1">15-7</strain>
        <strain evidence="2">4032</strain>
        <strain evidence="3">4040</strain>
        <strain evidence="4">P415</strain>
        <strain evidence="5">P421</strain>
    </source>
</reference>
<sequence>MVDWTEPLASMQYWLASIQSLPGALSDLPRVVDELQASRRSCCCCCPAFYGPCYYGQESAEQYLRTANAQIETYQIDIERLRETNDRNDALLAQTKVIIAKHNEDLELLRFQIKDRDAHLPGQDKADH</sequence>
<evidence type="ECO:0000313" key="5">
    <source>
        <dbReference type="EMBL" id="KAG3203181.1"/>
    </source>
</evidence>
<dbReference type="EMBL" id="MJFZ01000610">
    <property type="protein sequence ID" value="RAW26864.1"/>
    <property type="molecule type" value="Genomic_DNA"/>
</dbReference>
<organism evidence="6 7">
    <name type="scientific">Phytophthora cactorum</name>
    <dbReference type="NCBI Taxonomy" id="29920"/>
    <lineage>
        <taxon>Eukaryota</taxon>
        <taxon>Sar</taxon>
        <taxon>Stramenopiles</taxon>
        <taxon>Oomycota</taxon>
        <taxon>Peronosporomycetes</taxon>
        <taxon>Peronosporales</taxon>
        <taxon>Peronosporaceae</taxon>
        <taxon>Phytophthora</taxon>
    </lineage>
</organism>
<evidence type="ECO:0000313" key="6">
    <source>
        <dbReference type="EMBL" id="RAW26864.1"/>
    </source>
</evidence>
<dbReference type="EMBL" id="RCMG01000662">
    <property type="protein sequence ID" value="KAG2850713.1"/>
    <property type="molecule type" value="Genomic_DNA"/>
</dbReference>
<dbReference type="EMBL" id="RCML01000682">
    <property type="protein sequence ID" value="KAG2971193.1"/>
    <property type="molecule type" value="Genomic_DNA"/>
</dbReference>
<evidence type="ECO:0000313" key="7">
    <source>
        <dbReference type="Proteomes" id="UP000251314"/>
    </source>
</evidence>
<dbReference type="VEuPathDB" id="FungiDB:PC110_g16737"/>
<dbReference type="EMBL" id="RCMV01002381">
    <property type="protein sequence ID" value="KAG3203181.1"/>
    <property type="molecule type" value="Genomic_DNA"/>
</dbReference>
<protein>
    <submittedName>
        <fullName evidence="6">Uncharacterized protein</fullName>
    </submittedName>
</protein>
<dbReference type="Proteomes" id="UP000736787">
    <property type="component" value="Unassembled WGS sequence"/>
</dbReference>
<dbReference type="EMBL" id="RCMK01000670">
    <property type="protein sequence ID" value="KAG2916911.1"/>
    <property type="molecule type" value="Genomic_DNA"/>
</dbReference>
<evidence type="ECO:0000313" key="1">
    <source>
        <dbReference type="EMBL" id="KAG2850713.1"/>
    </source>
</evidence>
<dbReference type="Proteomes" id="UP000697107">
    <property type="component" value="Unassembled WGS sequence"/>
</dbReference>
<dbReference type="Proteomes" id="UP000735874">
    <property type="component" value="Unassembled WGS sequence"/>
</dbReference>
<dbReference type="AlphaFoldDB" id="A0A329RQA1"/>
<proteinExistence type="predicted"/>
<dbReference type="Proteomes" id="UP000760860">
    <property type="component" value="Unassembled WGS sequence"/>
</dbReference>
<name>A0A329RQA1_9STRA</name>
<evidence type="ECO:0000313" key="4">
    <source>
        <dbReference type="EMBL" id="KAG2971193.1"/>
    </source>
</evidence>
<accession>A0A329RQA1</accession>
<keyword evidence="7" id="KW-1185">Reference proteome</keyword>
<gene>
    <name evidence="6" type="ORF">PC110_g16737</name>
    <name evidence="1" type="ORF">PC113_g16538</name>
    <name evidence="2" type="ORF">PC115_g15937</name>
    <name evidence="3" type="ORF">PC117_g17579</name>
    <name evidence="4" type="ORF">PC118_g16424</name>
    <name evidence="5" type="ORF">PC129_g23015</name>
</gene>
<dbReference type="OrthoDB" id="10280251at2759"/>
<comment type="caution">
    <text evidence="6">The sequence shown here is derived from an EMBL/GenBank/DDBJ whole genome shotgun (WGS) entry which is preliminary data.</text>
</comment>
<evidence type="ECO:0000313" key="2">
    <source>
        <dbReference type="EMBL" id="KAG2901253.1"/>
    </source>
</evidence>